<evidence type="ECO:0000256" key="1">
    <source>
        <dbReference type="SAM" id="Phobius"/>
    </source>
</evidence>
<dbReference type="Pfam" id="PF10825">
    <property type="entry name" value="DUF2752"/>
    <property type="match status" value="1"/>
</dbReference>
<sequence>MQPKRSVQTFSAVIMSGWIVVGIGIQINFVKSVILRIFEFVFCPFHEITGIPCPGCGMTRAFLALSQFRIKEAIQYNPFSILLFGLLLCQITPWSKKVEILFRKYSVYEILLGVVLTWWVIWRVIPCLSR</sequence>
<accession>A0A7U4QJ99</accession>
<gene>
    <name evidence="2" type="ORF">HS1_000571</name>
</gene>
<reference evidence="2 3" key="1">
    <citation type="submission" date="2015-10" db="EMBL/GenBank/DDBJ databases">
        <title>Candidatus Desulfofervidus auxilii, a hydrogenotrophic sulfate-reducing bacterium involved in the thermophilic anaerobic oxidation of methane.</title>
        <authorList>
            <person name="Krukenberg V."/>
            <person name="Richter M."/>
            <person name="Wegener G."/>
        </authorList>
    </citation>
    <scope>NUCLEOTIDE SEQUENCE [LARGE SCALE GENOMIC DNA]</scope>
    <source>
        <strain evidence="2 3">HS1</strain>
    </source>
</reference>
<protein>
    <recommendedName>
        <fullName evidence="4">DUF2752 domain-containing protein</fullName>
    </recommendedName>
</protein>
<keyword evidence="3" id="KW-1185">Reference proteome</keyword>
<keyword evidence="1" id="KW-1133">Transmembrane helix</keyword>
<evidence type="ECO:0000313" key="3">
    <source>
        <dbReference type="Proteomes" id="UP000070560"/>
    </source>
</evidence>
<evidence type="ECO:0000313" key="2">
    <source>
        <dbReference type="EMBL" id="AMM40377.1"/>
    </source>
</evidence>
<feature type="transmembrane region" description="Helical" evidence="1">
    <location>
        <begin position="76"/>
        <end position="93"/>
    </location>
</feature>
<organism evidence="2 3">
    <name type="scientific">Desulfofervidus auxilii</name>
    <dbReference type="NCBI Taxonomy" id="1621989"/>
    <lineage>
        <taxon>Bacteria</taxon>
        <taxon>Pseudomonadati</taxon>
        <taxon>Thermodesulfobacteriota</taxon>
        <taxon>Candidatus Desulfofervidia</taxon>
        <taxon>Candidatus Desulfofervidales</taxon>
        <taxon>Candidatus Desulfofervidaceae</taxon>
        <taxon>Candidatus Desulfofervidus</taxon>
    </lineage>
</organism>
<feature type="transmembrane region" description="Helical" evidence="1">
    <location>
        <begin position="105"/>
        <end position="125"/>
    </location>
</feature>
<dbReference type="KEGG" id="daw:HS1_000571"/>
<keyword evidence="1" id="KW-0812">Transmembrane</keyword>
<dbReference type="EMBL" id="CP013015">
    <property type="protein sequence ID" value="AMM40377.1"/>
    <property type="molecule type" value="Genomic_DNA"/>
</dbReference>
<dbReference type="OrthoDB" id="9815897at2"/>
<dbReference type="AlphaFoldDB" id="A0A7U4QJ99"/>
<dbReference type="InterPro" id="IPR021215">
    <property type="entry name" value="DUF2752"/>
</dbReference>
<name>A0A7U4QJ99_DESA2</name>
<feature type="transmembrane region" description="Helical" evidence="1">
    <location>
        <begin position="12"/>
        <end position="30"/>
    </location>
</feature>
<dbReference type="Proteomes" id="UP000070560">
    <property type="component" value="Chromosome"/>
</dbReference>
<evidence type="ECO:0008006" key="4">
    <source>
        <dbReference type="Google" id="ProtNLM"/>
    </source>
</evidence>
<keyword evidence="1" id="KW-0472">Membrane</keyword>
<dbReference type="RefSeq" id="WP_066060731.1">
    <property type="nucleotide sequence ID" value="NZ_CP013015.1"/>
</dbReference>
<proteinExistence type="predicted"/>